<dbReference type="InterPro" id="IPR042099">
    <property type="entry name" value="ANL_N_sf"/>
</dbReference>
<dbReference type="FunFam" id="3.30.300.30:FF:000008">
    <property type="entry name" value="2,3-dihydroxybenzoate-AMP ligase"/>
    <property type="match status" value="1"/>
</dbReference>
<dbReference type="InterPro" id="IPR050237">
    <property type="entry name" value="ATP-dep_AMP-bd_enzyme"/>
</dbReference>
<reference evidence="5 6" key="1">
    <citation type="submission" date="2019-10" db="EMBL/GenBank/DDBJ databases">
        <title>Complete genome sequence of Variovorax paradoxus 5C-2.</title>
        <authorList>
            <person name="Gogoleva N.E."/>
            <person name="Balkin A.S."/>
        </authorList>
    </citation>
    <scope>NUCLEOTIDE SEQUENCE [LARGE SCALE GENOMIC DNA]</scope>
    <source>
        <strain evidence="5 6">5C-2</strain>
    </source>
</reference>
<feature type="domain" description="AMP-dependent synthetase/ligase" evidence="3">
    <location>
        <begin position="9"/>
        <end position="372"/>
    </location>
</feature>
<gene>
    <name evidence="5" type="ORF">GFK26_15830</name>
</gene>
<name>A0A5Q0M4F3_VARPD</name>
<dbReference type="InterPro" id="IPR020845">
    <property type="entry name" value="AMP-binding_CS"/>
</dbReference>
<evidence type="ECO:0000256" key="1">
    <source>
        <dbReference type="ARBA" id="ARBA00006432"/>
    </source>
</evidence>
<evidence type="ECO:0000259" key="4">
    <source>
        <dbReference type="Pfam" id="PF13193"/>
    </source>
</evidence>
<organism evidence="5 6">
    <name type="scientific">Variovorax paradoxus</name>
    <dbReference type="NCBI Taxonomy" id="34073"/>
    <lineage>
        <taxon>Bacteria</taxon>
        <taxon>Pseudomonadati</taxon>
        <taxon>Pseudomonadota</taxon>
        <taxon>Betaproteobacteria</taxon>
        <taxon>Burkholderiales</taxon>
        <taxon>Comamonadaceae</taxon>
        <taxon>Variovorax</taxon>
    </lineage>
</organism>
<dbReference type="EMBL" id="CP045644">
    <property type="protein sequence ID" value="QFZ84118.1"/>
    <property type="molecule type" value="Genomic_DNA"/>
</dbReference>
<proteinExistence type="inferred from homology"/>
<protein>
    <submittedName>
        <fullName evidence="5">AMP-binding protein</fullName>
    </submittedName>
</protein>
<dbReference type="SUPFAM" id="SSF56801">
    <property type="entry name" value="Acetyl-CoA synthetase-like"/>
    <property type="match status" value="1"/>
</dbReference>
<dbReference type="AlphaFoldDB" id="A0A5Q0M4F3"/>
<accession>A0A5Q0M4F3</accession>
<dbReference type="InterPro" id="IPR025110">
    <property type="entry name" value="AMP-bd_C"/>
</dbReference>
<dbReference type="RefSeq" id="WP_153282770.1">
    <property type="nucleotide sequence ID" value="NZ_CP045644.1"/>
</dbReference>
<dbReference type="Pfam" id="PF13193">
    <property type="entry name" value="AMP-binding_C"/>
    <property type="match status" value="1"/>
</dbReference>
<dbReference type="PANTHER" id="PTHR43767:SF7">
    <property type="entry name" value="MEDIUM_LONG-CHAIN-FATTY-ACID--COA LIGASE FADD8"/>
    <property type="match status" value="1"/>
</dbReference>
<evidence type="ECO:0000313" key="5">
    <source>
        <dbReference type="EMBL" id="QFZ84118.1"/>
    </source>
</evidence>
<evidence type="ECO:0000256" key="2">
    <source>
        <dbReference type="ARBA" id="ARBA00022598"/>
    </source>
</evidence>
<comment type="similarity">
    <text evidence="1">Belongs to the ATP-dependent AMP-binding enzyme family.</text>
</comment>
<sequence length="514" mass="55608">MRLVDYLDKGAQQGADSPCLTMGDVDLSYAQVQRVSWRVARGLQRAGIAPGSKVAVLSSNDAMAFATVFGISRAGCVWCPINPRNEASENAFVLDAFDCMCLVFHSHYAPMVEQMRAQLPQLKALVCLDQPQAFAPAMDEWLDGLDDAPIDIAPPDDVAMIAGTGGTTGQPKGVMLSGGNLEAMSALTLMGYPFEGRPVYLALAPLTHAAGVLCLPVMALGGRVVIMPKPDLGEFLALIERRRVTHTFLPPTLIYMLLQHPELAQTKRDSLQCFWYGAAPMSAARLEEALDKIGPVMAQLFGQTEAPMMVSMMPPRDHFNPDGSVARQRLASAGRPGPLVQVGIMNGEGALLPTGESGEIVVRGSLVMRGYYKDPKATQEASRHGWHHTGDIGYLDANGFLFIVDRAKDMIISGGFNVYSAEVEQVLMQHPDVQDSAVVGLPDEKWGERVVAVLQLHAGRSVDAEAIKTFVKTRIGSVKAPKQVEVWADLPRSKVGKVLKKEVRASLLQKLQSP</sequence>
<dbReference type="Gene3D" id="3.30.300.30">
    <property type="match status" value="1"/>
</dbReference>
<keyword evidence="2" id="KW-0436">Ligase</keyword>
<dbReference type="GO" id="GO:0016877">
    <property type="term" value="F:ligase activity, forming carbon-sulfur bonds"/>
    <property type="evidence" value="ECO:0007669"/>
    <property type="project" value="UniProtKB-ARBA"/>
</dbReference>
<dbReference type="Pfam" id="PF00501">
    <property type="entry name" value="AMP-binding"/>
    <property type="match status" value="1"/>
</dbReference>
<dbReference type="Gene3D" id="3.40.50.12780">
    <property type="entry name" value="N-terminal domain of ligase-like"/>
    <property type="match status" value="1"/>
</dbReference>
<dbReference type="InterPro" id="IPR045851">
    <property type="entry name" value="AMP-bd_C_sf"/>
</dbReference>
<dbReference type="PANTHER" id="PTHR43767">
    <property type="entry name" value="LONG-CHAIN-FATTY-ACID--COA LIGASE"/>
    <property type="match status" value="1"/>
</dbReference>
<evidence type="ECO:0000259" key="3">
    <source>
        <dbReference type="Pfam" id="PF00501"/>
    </source>
</evidence>
<feature type="domain" description="AMP-binding enzyme C-terminal" evidence="4">
    <location>
        <begin position="422"/>
        <end position="497"/>
    </location>
</feature>
<dbReference type="InterPro" id="IPR000873">
    <property type="entry name" value="AMP-dep_synth/lig_dom"/>
</dbReference>
<dbReference type="PROSITE" id="PS00455">
    <property type="entry name" value="AMP_BINDING"/>
    <property type="match status" value="1"/>
</dbReference>
<evidence type="ECO:0000313" key="6">
    <source>
        <dbReference type="Proteomes" id="UP000326780"/>
    </source>
</evidence>
<dbReference type="Proteomes" id="UP000326780">
    <property type="component" value="Chromosome"/>
</dbReference>